<dbReference type="Gene3D" id="3.40.1390.20">
    <property type="entry name" value="HprK N-terminal domain-like"/>
    <property type="match status" value="1"/>
</dbReference>
<keyword evidence="5" id="KW-0464">Manganese</keyword>
<dbReference type="SMART" id="SM00116">
    <property type="entry name" value="CBS"/>
    <property type="match status" value="2"/>
</dbReference>
<dbReference type="InterPro" id="IPR038222">
    <property type="entry name" value="DHHA2_dom_sf"/>
</dbReference>
<feature type="domain" description="CBS" evidence="9">
    <location>
        <begin position="244"/>
        <end position="300"/>
    </location>
</feature>
<evidence type="ECO:0000256" key="2">
    <source>
        <dbReference type="ARBA" id="ARBA00012146"/>
    </source>
</evidence>
<dbReference type="Gene3D" id="3.10.310.20">
    <property type="entry name" value="DHHA2 domain"/>
    <property type="match status" value="1"/>
</dbReference>
<dbReference type="RefSeq" id="WP_284133557.1">
    <property type="nucleotide sequence ID" value="NZ_JASKYM010000009.1"/>
</dbReference>
<dbReference type="PANTHER" id="PTHR12112">
    <property type="entry name" value="BNIP - RELATED"/>
    <property type="match status" value="1"/>
</dbReference>
<dbReference type="InterPro" id="IPR046342">
    <property type="entry name" value="CBS_dom_sf"/>
</dbReference>
<dbReference type="NCBIfam" id="NF011442">
    <property type="entry name" value="PRK14869.1-4"/>
    <property type="match status" value="1"/>
</dbReference>
<evidence type="ECO:0000256" key="1">
    <source>
        <dbReference type="ARBA" id="ARBA00001936"/>
    </source>
</evidence>
<evidence type="ECO:0000256" key="5">
    <source>
        <dbReference type="ARBA" id="ARBA00023211"/>
    </source>
</evidence>
<evidence type="ECO:0000259" key="9">
    <source>
        <dbReference type="PROSITE" id="PS51371"/>
    </source>
</evidence>
<accession>A0ABT7ECJ9</accession>
<dbReference type="SUPFAM" id="SSF75138">
    <property type="entry name" value="HprK N-terminal domain-like"/>
    <property type="match status" value="1"/>
</dbReference>
<dbReference type="Pfam" id="PF01368">
    <property type="entry name" value="DHH"/>
    <property type="match status" value="1"/>
</dbReference>
<evidence type="ECO:0000256" key="7">
    <source>
        <dbReference type="ARBA" id="ARBA00047820"/>
    </source>
</evidence>
<dbReference type="SUPFAM" id="SSF64182">
    <property type="entry name" value="DHH phosphoesterases"/>
    <property type="match status" value="1"/>
</dbReference>
<dbReference type="Pfam" id="PF02833">
    <property type="entry name" value="DHHA2"/>
    <property type="match status" value="1"/>
</dbReference>
<organism evidence="10 11">
    <name type="scientific">Romboutsia sedimentorum</name>
    <dbReference type="NCBI Taxonomy" id="1368474"/>
    <lineage>
        <taxon>Bacteria</taxon>
        <taxon>Bacillati</taxon>
        <taxon>Bacillota</taxon>
        <taxon>Clostridia</taxon>
        <taxon>Peptostreptococcales</taxon>
        <taxon>Peptostreptococcaceae</taxon>
        <taxon>Romboutsia</taxon>
    </lineage>
</organism>
<gene>
    <name evidence="10" type="ORF">QOZ84_13960</name>
</gene>
<feature type="domain" description="CBS" evidence="9">
    <location>
        <begin position="70"/>
        <end position="128"/>
    </location>
</feature>
<dbReference type="GO" id="GO:0004427">
    <property type="term" value="F:inorganic diphosphate phosphatase activity"/>
    <property type="evidence" value="ECO:0007669"/>
    <property type="project" value="UniProtKB-EC"/>
</dbReference>
<dbReference type="InterPro" id="IPR038763">
    <property type="entry name" value="DHH_sf"/>
</dbReference>
<evidence type="ECO:0000256" key="4">
    <source>
        <dbReference type="ARBA" id="ARBA00022801"/>
    </source>
</evidence>
<dbReference type="SUPFAM" id="SSF54631">
    <property type="entry name" value="CBS-domain pair"/>
    <property type="match status" value="1"/>
</dbReference>
<dbReference type="NCBIfam" id="NF011443">
    <property type="entry name" value="PRK14869.1-5"/>
    <property type="match status" value="1"/>
</dbReference>
<dbReference type="PANTHER" id="PTHR12112:SF22">
    <property type="entry name" value="MANGANESE-DEPENDENT INORGANIC PYROPHOSPHATASE-RELATED"/>
    <property type="match status" value="1"/>
</dbReference>
<dbReference type="EC" id="3.6.1.1" evidence="2"/>
<dbReference type="PROSITE" id="PS51371">
    <property type="entry name" value="CBS"/>
    <property type="match status" value="2"/>
</dbReference>
<evidence type="ECO:0000256" key="8">
    <source>
        <dbReference type="PROSITE-ProRule" id="PRU00703"/>
    </source>
</evidence>
<dbReference type="InterPro" id="IPR010766">
    <property type="entry name" value="DRTGG"/>
</dbReference>
<evidence type="ECO:0000256" key="6">
    <source>
        <dbReference type="ARBA" id="ARBA00032535"/>
    </source>
</evidence>
<keyword evidence="3" id="KW-0479">Metal-binding</keyword>
<comment type="caution">
    <text evidence="10">The sequence shown here is derived from an EMBL/GenBank/DDBJ whole genome shotgun (WGS) entry which is preliminary data.</text>
</comment>
<reference evidence="10 11" key="1">
    <citation type="submission" date="2023-05" db="EMBL/GenBank/DDBJ databases">
        <title>Rombocin, a short stable natural nisin variant, displays selective antimicrobial activity against Listeria monocytogenes and employs dual mode of action to kill target bacterial strains.</title>
        <authorList>
            <person name="Wambui J."/>
            <person name="Stephan R."/>
            <person name="Kuipers O.P."/>
        </authorList>
    </citation>
    <scope>NUCLEOTIDE SEQUENCE [LARGE SCALE GENOMIC DNA]</scope>
    <source>
        <strain evidence="10 11">RC002</strain>
    </source>
</reference>
<dbReference type="InterPro" id="IPR028979">
    <property type="entry name" value="Ser_kin/Pase_Hpr-like_N_sf"/>
</dbReference>
<keyword evidence="11" id="KW-1185">Reference proteome</keyword>
<proteinExistence type="predicted"/>
<evidence type="ECO:0000313" key="11">
    <source>
        <dbReference type="Proteomes" id="UP001301012"/>
    </source>
</evidence>
<sequence>MTLLVFGHKNPDTDSICSSISLAHLKNQLGENAIPYALGDIRKEAQYALDYFKVDAPQILKDVKIQVKDLGYDKVEALTANASILEAYNLMERMQVKTLPIVSEDNTFVGIITMQEIAKSLLHQHFNTIHTSISNICKSLDGSVLVNCNDDIKGRVVTLSFGMDSVMDILNEGDIAIVGDRYDIIEYAIDTKVKLLVLTGDTKISEDLLTVAKQNGVSIISVKLDTYKASNIINQCNYISNLVATDNLVTFNENDYADDIKESMLSTNFRAYPVVDSNNKFLGLVSRIHLLNPTKKNVVLVDHNEYAQSADGIEQANIVEIVDHHKIGGIATDLPISFRVMPVGCSCTVIYQMYKENNIEVPYHIAGLLLSAILSDTLLFKSPTTTNMDKIACEELSKIAKVDMESYAMEMFKTGTSLDEYSIEEIVNMDFKEFNMSSKRVGIGQVFTLDIDSIFAKKDEFLAYINSTDYDMLILAITDIIKEGSYLIYKADDKLVADAFNVDAAQGVFAEGVVSRKKQLVPNLTTAIKNM</sequence>
<dbReference type="NCBIfam" id="NF003877">
    <property type="entry name" value="PRK05427.1"/>
    <property type="match status" value="1"/>
</dbReference>
<dbReference type="InterPro" id="IPR004097">
    <property type="entry name" value="DHHA2"/>
</dbReference>
<dbReference type="NCBIfam" id="NF011440">
    <property type="entry name" value="PRK14869.1-2"/>
    <property type="match status" value="1"/>
</dbReference>
<evidence type="ECO:0000313" key="10">
    <source>
        <dbReference type="EMBL" id="MDK2564643.1"/>
    </source>
</evidence>
<evidence type="ECO:0000256" key="3">
    <source>
        <dbReference type="ARBA" id="ARBA00022723"/>
    </source>
</evidence>
<protein>
    <recommendedName>
        <fullName evidence="2">inorganic diphosphatase</fullName>
        <ecNumber evidence="2">3.6.1.1</ecNumber>
    </recommendedName>
    <alternativeName>
        <fullName evidence="6">Pyrophosphate phospho-hydrolase</fullName>
    </alternativeName>
</protein>
<dbReference type="Proteomes" id="UP001301012">
    <property type="component" value="Unassembled WGS sequence"/>
</dbReference>
<dbReference type="SMART" id="SM01131">
    <property type="entry name" value="DHHA2"/>
    <property type="match status" value="1"/>
</dbReference>
<dbReference type="EMBL" id="JASKYM010000009">
    <property type="protein sequence ID" value="MDK2564643.1"/>
    <property type="molecule type" value="Genomic_DNA"/>
</dbReference>
<dbReference type="InterPro" id="IPR001667">
    <property type="entry name" value="DDH_dom"/>
</dbReference>
<comment type="catalytic activity">
    <reaction evidence="7">
        <text>diphosphate + H2O = 2 phosphate + H(+)</text>
        <dbReference type="Rhea" id="RHEA:24576"/>
        <dbReference type="ChEBI" id="CHEBI:15377"/>
        <dbReference type="ChEBI" id="CHEBI:15378"/>
        <dbReference type="ChEBI" id="CHEBI:33019"/>
        <dbReference type="ChEBI" id="CHEBI:43474"/>
        <dbReference type="EC" id="3.6.1.1"/>
    </reaction>
</comment>
<comment type="cofactor">
    <cofactor evidence="1">
        <name>Mn(2+)</name>
        <dbReference type="ChEBI" id="CHEBI:29035"/>
    </cofactor>
</comment>
<dbReference type="Pfam" id="PF07085">
    <property type="entry name" value="DRTGG"/>
    <property type="match status" value="1"/>
</dbReference>
<dbReference type="Pfam" id="PF00571">
    <property type="entry name" value="CBS"/>
    <property type="match status" value="2"/>
</dbReference>
<dbReference type="CDD" id="cd04597">
    <property type="entry name" value="CBS_pair_inorgPPase"/>
    <property type="match status" value="1"/>
</dbReference>
<dbReference type="InterPro" id="IPR000644">
    <property type="entry name" value="CBS_dom"/>
</dbReference>
<keyword evidence="8" id="KW-0129">CBS domain</keyword>
<keyword evidence="4 10" id="KW-0378">Hydrolase</keyword>
<dbReference type="Gene3D" id="3.90.1640.10">
    <property type="entry name" value="inorganic pyrophosphatase (n-terminal core)"/>
    <property type="match status" value="2"/>
</dbReference>
<name>A0ABT7ECJ9_9FIRM</name>